<feature type="signal peptide" evidence="2">
    <location>
        <begin position="1"/>
        <end position="21"/>
    </location>
</feature>
<sequence length="221" mass="25054">MKKLNYITLATLIAVSFTAISCNSIGKNENADKNQTTAEHKTEESSKDTDKNDNSETRGNSPRDQAIFEENEERDNTEIDKRYKEVDKSKLSYDEANSSLTYYETENSFVGSEAGIPNVDNKKYKDILIDYTYARDVNPTKVTYEDAIKLAKSVLPNDIKEIRNKYDNSTGKTHIVYSSNQGNFVLGLAYDYDESHNSGFTPNSKNNTIIGIDYMKEITEQ</sequence>
<feature type="compositionally biased region" description="Basic and acidic residues" evidence="1">
    <location>
        <begin position="38"/>
        <end position="56"/>
    </location>
</feature>
<name>A0A0B5QQY4_CLOBE</name>
<dbReference type="OrthoDB" id="1933170at2"/>
<evidence type="ECO:0000256" key="1">
    <source>
        <dbReference type="SAM" id="MobiDB-lite"/>
    </source>
</evidence>
<dbReference type="AlphaFoldDB" id="A0A0B5QQY4"/>
<keyword evidence="2" id="KW-0732">Signal</keyword>
<evidence type="ECO:0008006" key="5">
    <source>
        <dbReference type="Google" id="ProtNLM"/>
    </source>
</evidence>
<feature type="region of interest" description="Disordered" evidence="1">
    <location>
        <begin position="25"/>
        <end position="78"/>
    </location>
</feature>
<dbReference type="PROSITE" id="PS51257">
    <property type="entry name" value="PROKAR_LIPOPROTEIN"/>
    <property type="match status" value="1"/>
</dbReference>
<feature type="chain" id="PRO_5039384359" description="Lipoprotein" evidence="2">
    <location>
        <begin position="22"/>
        <end position="221"/>
    </location>
</feature>
<feature type="compositionally biased region" description="Polar residues" evidence="1">
    <location>
        <begin position="25"/>
        <end position="37"/>
    </location>
</feature>
<dbReference type="RefSeq" id="WP_041898203.1">
    <property type="nucleotide sequence ID" value="NZ_CP010086.2"/>
</dbReference>
<accession>A0A0B5QQY4</accession>
<reference evidence="4" key="1">
    <citation type="submission" date="2014-12" db="EMBL/GenBank/DDBJ databases">
        <title>Genome sequence of Clostridium beijerinckii strain 59B.</title>
        <authorList>
            <person name="Little G.T."/>
            <person name="Minton N.P."/>
        </authorList>
    </citation>
    <scope>NUCLEOTIDE SEQUENCE [LARGE SCALE GENOMIC DNA]</scope>
    <source>
        <strain evidence="4">59B</strain>
    </source>
</reference>
<evidence type="ECO:0000313" key="4">
    <source>
        <dbReference type="Proteomes" id="UP000031866"/>
    </source>
</evidence>
<evidence type="ECO:0000256" key="2">
    <source>
        <dbReference type="SAM" id="SignalP"/>
    </source>
</evidence>
<organism evidence="3 4">
    <name type="scientific">Clostridium beijerinckii</name>
    <name type="common">Clostridium MP</name>
    <dbReference type="NCBI Taxonomy" id="1520"/>
    <lineage>
        <taxon>Bacteria</taxon>
        <taxon>Bacillati</taxon>
        <taxon>Bacillota</taxon>
        <taxon>Clostridia</taxon>
        <taxon>Eubacteriales</taxon>
        <taxon>Clostridiaceae</taxon>
        <taxon>Clostridium</taxon>
    </lineage>
</organism>
<evidence type="ECO:0000313" key="3">
    <source>
        <dbReference type="EMBL" id="AJH00438.1"/>
    </source>
</evidence>
<dbReference type="KEGG" id="cbei:LF65_03886"/>
<gene>
    <name evidence="3" type="ORF">LF65_03886</name>
</gene>
<dbReference type="EMBL" id="CP010086">
    <property type="protein sequence ID" value="AJH00438.1"/>
    <property type="molecule type" value="Genomic_DNA"/>
</dbReference>
<protein>
    <recommendedName>
        <fullName evidence="5">Lipoprotein</fullName>
    </recommendedName>
</protein>
<dbReference type="Proteomes" id="UP000031866">
    <property type="component" value="Chromosome"/>
</dbReference>
<proteinExistence type="predicted"/>